<keyword evidence="2 6" id="KW-0238">DNA-binding</keyword>
<evidence type="ECO:0000313" key="6">
    <source>
        <dbReference type="EMBL" id="MBB5809756.1"/>
    </source>
</evidence>
<evidence type="ECO:0000313" key="7">
    <source>
        <dbReference type="Proteomes" id="UP000579531"/>
    </source>
</evidence>
<dbReference type="InterPro" id="IPR028082">
    <property type="entry name" value="Peripla_BP_I"/>
</dbReference>
<dbReference type="GO" id="GO:0003700">
    <property type="term" value="F:DNA-binding transcription factor activity"/>
    <property type="evidence" value="ECO:0007669"/>
    <property type="project" value="TreeGrafter"/>
</dbReference>
<proteinExistence type="predicted"/>
<dbReference type="Gene3D" id="1.10.260.40">
    <property type="entry name" value="lambda repressor-like DNA-binding domains"/>
    <property type="match status" value="1"/>
</dbReference>
<dbReference type="AlphaFoldDB" id="A0AA89TE49"/>
<evidence type="ECO:0000256" key="2">
    <source>
        <dbReference type="ARBA" id="ARBA00023125"/>
    </source>
</evidence>
<dbReference type="PANTHER" id="PTHR30146">
    <property type="entry name" value="LACI-RELATED TRANSCRIPTIONAL REPRESSOR"/>
    <property type="match status" value="1"/>
</dbReference>
<dbReference type="InterPro" id="IPR046335">
    <property type="entry name" value="LacI/GalR-like_sensor"/>
</dbReference>
<comment type="caution">
    <text evidence="6">The sequence shown here is derived from an EMBL/GenBank/DDBJ whole genome shotgun (WGS) entry which is preliminary data.</text>
</comment>
<dbReference type="PROSITE" id="PS50932">
    <property type="entry name" value="HTH_LACI_2"/>
    <property type="match status" value="1"/>
</dbReference>
<protein>
    <submittedName>
        <fullName evidence="6">DNA-binding LacI/PurR family transcriptional regulator</fullName>
    </submittedName>
</protein>
<dbReference type="SMART" id="SM00354">
    <property type="entry name" value="HTH_LACI"/>
    <property type="match status" value="1"/>
</dbReference>
<dbReference type="EMBL" id="JACHLX010000001">
    <property type="protein sequence ID" value="MBB5809756.1"/>
    <property type="molecule type" value="Genomic_DNA"/>
</dbReference>
<keyword evidence="7" id="KW-1185">Reference proteome</keyword>
<accession>A0AA89TE49</accession>
<dbReference type="Pfam" id="PF00356">
    <property type="entry name" value="LacI"/>
    <property type="match status" value="1"/>
</dbReference>
<evidence type="ECO:0000256" key="4">
    <source>
        <dbReference type="SAM" id="MobiDB-lite"/>
    </source>
</evidence>
<dbReference type="InterPro" id="IPR010982">
    <property type="entry name" value="Lambda_DNA-bd_dom_sf"/>
</dbReference>
<dbReference type="CDD" id="cd01574">
    <property type="entry name" value="PBP1_LacI"/>
    <property type="match status" value="1"/>
</dbReference>
<keyword evidence="3" id="KW-0804">Transcription</keyword>
<dbReference type="CDD" id="cd01392">
    <property type="entry name" value="HTH_LacI"/>
    <property type="match status" value="1"/>
</dbReference>
<dbReference type="RefSeq" id="WP_051803924.1">
    <property type="nucleotide sequence ID" value="NZ_BAABFE010000004.1"/>
</dbReference>
<dbReference type="Pfam" id="PF13377">
    <property type="entry name" value="Peripla_BP_3"/>
    <property type="match status" value="1"/>
</dbReference>
<gene>
    <name evidence="6" type="ORF">HNR72_000784</name>
</gene>
<evidence type="ECO:0000259" key="5">
    <source>
        <dbReference type="PROSITE" id="PS50932"/>
    </source>
</evidence>
<organism evidence="6 7">
    <name type="scientific">Streptomyces collinus</name>
    <dbReference type="NCBI Taxonomy" id="42684"/>
    <lineage>
        <taxon>Bacteria</taxon>
        <taxon>Bacillati</taxon>
        <taxon>Actinomycetota</taxon>
        <taxon>Actinomycetes</taxon>
        <taxon>Kitasatosporales</taxon>
        <taxon>Streptomycetaceae</taxon>
        <taxon>Streptomyces</taxon>
    </lineage>
</organism>
<feature type="region of interest" description="Disordered" evidence="4">
    <location>
        <begin position="1"/>
        <end position="31"/>
    </location>
</feature>
<name>A0AA89TE49_STRCU</name>
<dbReference type="SUPFAM" id="SSF53822">
    <property type="entry name" value="Periplasmic binding protein-like I"/>
    <property type="match status" value="1"/>
</dbReference>
<evidence type="ECO:0000256" key="1">
    <source>
        <dbReference type="ARBA" id="ARBA00023015"/>
    </source>
</evidence>
<dbReference type="Gene3D" id="3.40.50.2300">
    <property type="match status" value="2"/>
</dbReference>
<feature type="domain" description="HTH lacI-type" evidence="5">
    <location>
        <begin position="33"/>
        <end position="87"/>
    </location>
</feature>
<dbReference type="PANTHER" id="PTHR30146:SF153">
    <property type="entry name" value="LACTOSE OPERON REPRESSOR"/>
    <property type="match status" value="1"/>
</dbReference>
<dbReference type="Proteomes" id="UP000579531">
    <property type="component" value="Unassembled WGS sequence"/>
</dbReference>
<dbReference type="InterPro" id="IPR000843">
    <property type="entry name" value="HTH_LacI"/>
</dbReference>
<reference evidence="6 7" key="1">
    <citation type="submission" date="2020-08" db="EMBL/GenBank/DDBJ databases">
        <title>Sequencing the genomes of 1000 actinobacteria strains.</title>
        <authorList>
            <person name="Klenk H.-P."/>
        </authorList>
    </citation>
    <scope>NUCLEOTIDE SEQUENCE [LARGE SCALE GENOMIC DNA]</scope>
    <source>
        <strain evidence="6 7">DSM 40129</strain>
    </source>
</reference>
<dbReference type="GO" id="GO:0000976">
    <property type="term" value="F:transcription cis-regulatory region binding"/>
    <property type="evidence" value="ECO:0007669"/>
    <property type="project" value="TreeGrafter"/>
</dbReference>
<sequence length="365" mass="38752">MDLSEPGQQDPGPAVGAQQVGSAVPGGRHRQHVTRADVAALAGVSRQTVSRVANGHPSVIGSTRERVQAAMRELGYRPNSAARALRYGQFKTIGVILHSLSATGHSDTVQAIAAQAAAEGYAITVIPVDIPTQDSVLGAFTRMGELAVDAVIVFIEVHLLDAGTVKLPPGVRVVVVDSDAGDRYRVVDTDQAGGTREAISHLLELGHETVWHVTGPETSYASQRRAQTWQTVLEEAGRPVPPPLHGDWTAESGYAAGLELAQEPDCTAVFASNDQMALGLLHAFQERGKAVPGDISVVGFDDLPDAAHFAPPLTTVHQDFAEVGRKSAQEVLRQIHEHDVPRSGTDIVPTRLVVRSSTAPPPLKR</sequence>
<dbReference type="GeneID" id="93837161"/>
<keyword evidence="1" id="KW-0805">Transcription regulation</keyword>
<dbReference type="SUPFAM" id="SSF47413">
    <property type="entry name" value="lambda repressor-like DNA-binding domains"/>
    <property type="match status" value="1"/>
</dbReference>
<evidence type="ECO:0000256" key="3">
    <source>
        <dbReference type="ARBA" id="ARBA00023163"/>
    </source>
</evidence>